<gene>
    <name evidence="2" type="ORF">ABI908_23605</name>
</gene>
<name>A0ABV0J2C9_9NEIS</name>
<evidence type="ECO:0000313" key="2">
    <source>
        <dbReference type="EMBL" id="MEO9387084.1"/>
    </source>
</evidence>
<proteinExistence type="predicted"/>
<dbReference type="Proteomes" id="UP001462502">
    <property type="component" value="Unassembled WGS sequence"/>
</dbReference>
<sequence>MRPSAIFLVLLAPASLAAKHTGADLQNFKTKAEVCTHLAGEWDVDLPDENKAEIKRGMNESCGRAKALYPVLQRRYPHDPAVKQLLRKYRDLKSYQTWS</sequence>
<dbReference type="RefSeq" id="WP_347938056.1">
    <property type="nucleotide sequence ID" value="NZ_JBDXMI010000007.1"/>
</dbReference>
<reference evidence="2 3" key="1">
    <citation type="submission" date="2024-05" db="EMBL/GenBank/DDBJ databases">
        <authorList>
            <person name="De Oliveira J.P."/>
            <person name="Noriler S.A."/>
            <person name="De Oliveira A.G."/>
            <person name="Sipoli D.S."/>
        </authorList>
    </citation>
    <scope>NUCLEOTIDE SEQUENCE [LARGE SCALE GENOMIC DNA]</scope>
    <source>
        <strain evidence="2 3">LABIM192</strain>
    </source>
</reference>
<keyword evidence="3" id="KW-1185">Reference proteome</keyword>
<evidence type="ECO:0000313" key="3">
    <source>
        <dbReference type="Proteomes" id="UP001462502"/>
    </source>
</evidence>
<dbReference type="EMBL" id="JBDXMI010000007">
    <property type="protein sequence ID" value="MEO9387084.1"/>
    <property type="molecule type" value="Genomic_DNA"/>
</dbReference>
<evidence type="ECO:0000256" key="1">
    <source>
        <dbReference type="SAM" id="SignalP"/>
    </source>
</evidence>
<keyword evidence="1" id="KW-0732">Signal</keyword>
<protein>
    <submittedName>
        <fullName evidence="2">Uncharacterized protein</fullName>
    </submittedName>
</protein>
<feature type="signal peptide" evidence="1">
    <location>
        <begin position="1"/>
        <end position="17"/>
    </location>
</feature>
<feature type="chain" id="PRO_5045727935" evidence="1">
    <location>
        <begin position="18"/>
        <end position="99"/>
    </location>
</feature>
<accession>A0ABV0J2C9</accession>
<comment type="caution">
    <text evidence="2">The sequence shown here is derived from an EMBL/GenBank/DDBJ whole genome shotgun (WGS) entry which is preliminary data.</text>
</comment>
<organism evidence="2 3">
    <name type="scientific">Chromobacterium phragmitis</name>
    <dbReference type="NCBI Taxonomy" id="2202141"/>
    <lineage>
        <taxon>Bacteria</taxon>
        <taxon>Pseudomonadati</taxon>
        <taxon>Pseudomonadota</taxon>
        <taxon>Betaproteobacteria</taxon>
        <taxon>Neisseriales</taxon>
        <taxon>Chromobacteriaceae</taxon>
        <taxon>Chromobacterium</taxon>
    </lineage>
</organism>